<dbReference type="AlphaFoldDB" id="A0A6J7EMF8"/>
<proteinExistence type="predicted"/>
<name>A0A6J7EMF8_9ZZZZ</name>
<evidence type="ECO:0000313" key="1">
    <source>
        <dbReference type="EMBL" id="CAB4884587.1"/>
    </source>
</evidence>
<accession>A0A6J7EMF8</accession>
<reference evidence="1" key="1">
    <citation type="submission" date="2020-05" db="EMBL/GenBank/DDBJ databases">
        <authorList>
            <person name="Chiriac C."/>
            <person name="Salcher M."/>
            <person name="Ghai R."/>
            <person name="Kavagutti S V."/>
        </authorList>
    </citation>
    <scope>NUCLEOTIDE SEQUENCE</scope>
</reference>
<gene>
    <name evidence="1" type="ORF">UFOPK3376_01941</name>
</gene>
<protein>
    <submittedName>
        <fullName evidence="1">Unannotated protein</fullName>
    </submittedName>
</protein>
<sequence>MSSTHERIALLGGDPAWSNQWSLGGLEFYGELMDIATNSVWLSCEPITPLDYAALEAPDGFRKSGVGRSAHDAAFFLRPPGTTVDGPVESVRVGARSFGLVARPGKPEPGFTNVMVLPVYKSHRVLFAAGRTLEVIDIGHGWSLIPQATDSQLGNGPTRGSRPARVLPEGWEPRLVTIDRDLVVDLPYPARVAIFANGDIFHGPVRLTPA</sequence>
<dbReference type="EMBL" id="CAFBLP010000051">
    <property type="protein sequence ID" value="CAB4884587.1"/>
    <property type="molecule type" value="Genomic_DNA"/>
</dbReference>
<organism evidence="1">
    <name type="scientific">freshwater metagenome</name>
    <dbReference type="NCBI Taxonomy" id="449393"/>
    <lineage>
        <taxon>unclassified sequences</taxon>
        <taxon>metagenomes</taxon>
        <taxon>ecological metagenomes</taxon>
    </lineage>
</organism>